<dbReference type="RefSeq" id="WP_116573305.1">
    <property type="nucleotide sequence ID" value="NZ_QDGZ01000007.1"/>
</dbReference>
<reference evidence="2 3" key="1">
    <citation type="submission" date="2018-04" db="EMBL/GenBank/DDBJ databases">
        <title>Genome of Nocardioides gansuensis WSJ-1.</title>
        <authorList>
            <person name="Wu S."/>
            <person name="Wang G."/>
        </authorList>
    </citation>
    <scope>NUCLEOTIDE SEQUENCE [LARGE SCALE GENOMIC DNA]</scope>
    <source>
        <strain evidence="2 3">WSJ-1</strain>
    </source>
</reference>
<evidence type="ECO:0000313" key="2">
    <source>
        <dbReference type="EMBL" id="PVG81538.1"/>
    </source>
</evidence>
<sequence length="472" mass="49772">MPASPRTIRRLHPTARVRDEHGSAMLITLMVMAVVTALATTIAVLTVNNLQSSWRAQQAGAAVNAADAGIAQAMSYLRGSGVRGLKCSPHCPSNPWGNEQAPTRVEVPGRAGQAYAVWIEPVAPFPANDPGVYRIHATGTAEGAASRSVVADVQVASTETPQGIVARSISGGGAASVSRASIFSTGCVYNRAQISTQGIDAAYGIPAAVHSSQIITESSGTGQYCPSTNKPVHRQPPKYVTAQPCNPAYRYDQDGFGGSLGGTDCWDARMGADWAEYYAPRDLDGDGAHDVDGSFIRDDETLFELFGIRTPALTPAQLDQLRTIAHSQGNYWTESTGWTSPDEGQAVMFFDLAASDPGGTVDLNDVSGFSRSPNLGAADPQCASRSLVIVIEGGNVKLNSNHRLAAALFLTSEAPHGQVFKANGTSEFVGTIYADTVNLVGTTNASLDECFMDNPSPSLLAFSLGSYRELDR</sequence>
<dbReference type="Proteomes" id="UP000246018">
    <property type="component" value="Unassembled WGS sequence"/>
</dbReference>
<feature type="transmembrane region" description="Helical" evidence="1">
    <location>
        <begin position="21"/>
        <end position="45"/>
    </location>
</feature>
<keyword evidence="1" id="KW-0812">Transmembrane</keyword>
<evidence type="ECO:0000256" key="1">
    <source>
        <dbReference type="SAM" id="Phobius"/>
    </source>
</evidence>
<dbReference type="OrthoDB" id="3757749at2"/>
<keyword evidence="1" id="KW-1133">Transmembrane helix</keyword>
<proteinExistence type="predicted"/>
<dbReference type="AlphaFoldDB" id="A0A2T8F741"/>
<name>A0A2T8F741_9ACTN</name>
<evidence type="ECO:0000313" key="3">
    <source>
        <dbReference type="Proteomes" id="UP000246018"/>
    </source>
</evidence>
<evidence type="ECO:0008006" key="4">
    <source>
        <dbReference type="Google" id="ProtNLM"/>
    </source>
</evidence>
<keyword evidence="1" id="KW-0472">Membrane</keyword>
<protein>
    <recommendedName>
        <fullName evidence="4">Type 4 fimbrial biogenesis protein PilX N-terminal domain-containing protein</fullName>
    </recommendedName>
</protein>
<keyword evidence="3" id="KW-1185">Reference proteome</keyword>
<gene>
    <name evidence="2" type="ORF">DDE18_16125</name>
</gene>
<organism evidence="2 3">
    <name type="scientific">Nocardioides gansuensis</name>
    <dbReference type="NCBI Taxonomy" id="2138300"/>
    <lineage>
        <taxon>Bacteria</taxon>
        <taxon>Bacillati</taxon>
        <taxon>Actinomycetota</taxon>
        <taxon>Actinomycetes</taxon>
        <taxon>Propionibacteriales</taxon>
        <taxon>Nocardioidaceae</taxon>
        <taxon>Nocardioides</taxon>
    </lineage>
</organism>
<dbReference type="EMBL" id="QDGZ01000007">
    <property type="protein sequence ID" value="PVG81538.1"/>
    <property type="molecule type" value="Genomic_DNA"/>
</dbReference>
<comment type="caution">
    <text evidence="2">The sequence shown here is derived from an EMBL/GenBank/DDBJ whole genome shotgun (WGS) entry which is preliminary data.</text>
</comment>
<accession>A0A2T8F741</accession>